<accession>A0A413CSP7</accession>
<dbReference type="EMBL" id="QSGD01000086">
    <property type="protein sequence ID" value="RHA99607.1"/>
    <property type="molecule type" value="Genomic_DNA"/>
</dbReference>
<organism evidence="2 4">
    <name type="scientific">Holdemanella biformis</name>
    <dbReference type="NCBI Taxonomy" id="1735"/>
    <lineage>
        <taxon>Bacteria</taxon>
        <taxon>Bacillati</taxon>
        <taxon>Bacillota</taxon>
        <taxon>Erysipelotrichia</taxon>
        <taxon>Erysipelotrichales</taxon>
        <taxon>Erysipelotrichaceae</taxon>
        <taxon>Holdemanella</taxon>
    </lineage>
</organism>
<protein>
    <submittedName>
        <fullName evidence="2">Uncharacterized protein</fullName>
    </submittedName>
</protein>
<evidence type="ECO:0000313" key="2">
    <source>
        <dbReference type="EMBL" id="RGW74294.1"/>
    </source>
</evidence>
<reference evidence="4 5" key="1">
    <citation type="submission" date="2018-08" db="EMBL/GenBank/DDBJ databases">
        <title>A genome reference for cultivated species of the human gut microbiota.</title>
        <authorList>
            <person name="Zou Y."/>
            <person name="Xue W."/>
            <person name="Luo G."/>
        </authorList>
    </citation>
    <scope>NUCLEOTIDE SEQUENCE [LARGE SCALE GENOMIC DNA]</scope>
    <source>
        <strain evidence="2 4">AF10-31</strain>
        <strain evidence="3 5">AM42-13AC</strain>
    </source>
</reference>
<feature type="region of interest" description="Disordered" evidence="1">
    <location>
        <begin position="43"/>
        <end position="65"/>
    </location>
</feature>
<comment type="caution">
    <text evidence="2">The sequence shown here is derived from an EMBL/GenBank/DDBJ whole genome shotgun (WGS) entry which is preliminary data.</text>
</comment>
<gene>
    <name evidence="3" type="ORF">DW907_12075</name>
    <name evidence="2" type="ORF">DWV56_08250</name>
</gene>
<sequence>MQSKIMKKRQRKKNNKNVFIPLIPVEMTEEEVKQILKTREENELDDRRNMHHSTCDGIRVSDELS</sequence>
<evidence type="ECO:0000313" key="4">
    <source>
        <dbReference type="Proteomes" id="UP000284651"/>
    </source>
</evidence>
<proteinExistence type="predicted"/>
<evidence type="ECO:0000256" key="1">
    <source>
        <dbReference type="SAM" id="MobiDB-lite"/>
    </source>
</evidence>
<evidence type="ECO:0000313" key="5">
    <source>
        <dbReference type="Proteomes" id="UP000285288"/>
    </source>
</evidence>
<dbReference type="AlphaFoldDB" id="A0A413CSP7"/>
<evidence type="ECO:0000313" key="3">
    <source>
        <dbReference type="EMBL" id="RHA99607.1"/>
    </source>
</evidence>
<dbReference type="Proteomes" id="UP000285288">
    <property type="component" value="Unassembled WGS sequence"/>
</dbReference>
<dbReference type="EMBL" id="QSAT01000026">
    <property type="protein sequence ID" value="RGW74294.1"/>
    <property type="molecule type" value="Genomic_DNA"/>
</dbReference>
<dbReference type="Proteomes" id="UP000284651">
    <property type="component" value="Unassembled WGS sequence"/>
</dbReference>
<name>A0A413CSP7_9FIRM</name>